<keyword evidence="4" id="KW-1185">Reference proteome</keyword>
<evidence type="ECO:0000313" key="3">
    <source>
        <dbReference type="EMBL" id="NGO65579.1"/>
    </source>
</evidence>
<feature type="chain" id="PRO_5027096517" description="DUF2946 domain-containing protein" evidence="2">
    <location>
        <begin position="32"/>
        <end position="118"/>
    </location>
</feature>
<dbReference type="RefSeq" id="WP_163898560.1">
    <property type="nucleotide sequence ID" value="NZ_CP048426.1"/>
</dbReference>
<organism evidence="3 4">
    <name type="scientific">Rhizobium daejeonense</name>
    <dbReference type="NCBI Taxonomy" id="240521"/>
    <lineage>
        <taxon>Bacteria</taxon>
        <taxon>Pseudomonadati</taxon>
        <taxon>Pseudomonadota</taxon>
        <taxon>Alphaproteobacteria</taxon>
        <taxon>Hyphomicrobiales</taxon>
        <taxon>Rhizobiaceae</taxon>
        <taxon>Rhizobium/Agrobacterium group</taxon>
        <taxon>Rhizobium</taxon>
    </lineage>
</organism>
<protein>
    <recommendedName>
        <fullName evidence="5">DUF2946 domain-containing protein</fullName>
    </recommendedName>
</protein>
<feature type="signal peptide" evidence="2">
    <location>
        <begin position="1"/>
        <end position="31"/>
    </location>
</feature>
<reference evidence="3 4" key="1">
    <citation type="submission" date="2020-02" db="EMBL/GenBank/DDBJ databases">
        <title>Genome sequence of the type strain CCBAU10050 of Rhizobium daejeonense.</title>
        <authorList>
            <person name="Gao J."/>
            <person name="Sun J."/>
        </authorList>
    </citation>
    <scope>NUCLEOTIDE SEQUENCE [LARGE SCALE GENOMIC DNA]</scope>
    <source>
        <strain evidence="3 4">CCBAU10050</strain>
    </source>
</reference>
<gene>
    <name evidence="3" type="ORF">G6N76_18060</name>
</gene>
<keyword evidence="2" id="KW-0732">Signal</keyword>
<dbReference type="EMBL" id="JAAKZH010000006">
    <property type="protein sequence ID" value="NGO65579.1"/>
    <property type="molecule type" value="Genomic_DNA"/>
</dbReference>
<evidence type="ECO:0000256" key="1">
    <source>
        <dbReference type="SAM" id="MobiDB-lite"/>
    </source>
</evidence>
<feature type="compositionally biased region" description="Polar residues" evidence="1">
    <location>
        <begin position="39"/>
        <end position="52"/>
    </location>
</feature>
<evidence type="ECO:0008006" key="5">
    <source>
        <dbReference type="Google" id="ProtNLM"/>
    </source>
</evidence>
<sequence>MELMRYIMLVIRTFLATAVIAGVMGSSAAMATEHPCQSQQVQTSVHTDTGSHSHPGKAPTSDKMLCCSSVCMLCSVVGASDKFETMLASFVDIRFIDITTFPTGRSTPPVLGPPRNAA</sequence>
<dbReference type="Proteomes" id="UP000477849">
    <property type="component" value="Unassembled WGS sequence"/>
</dbReference>
<feature type="region of interest" description="Disordered" evidence="1">
    <location>
        <begin position="39"/>
        <end position="58"/>
    </location>
</feature>
<accession>A0A6M1S2V1</accession>
<evidence type="ECO:0000256" key="2">
    <source>
        <dbReference type="SAM" id="SignalP"/>
    </source>
</evidence>
<comment type="caution">
    <text evidence="3">The sequence shown here is derived from an EMBL/GenBank/DDBJ whole genome shotgun (WGS) entry which is preliminary data.</text>
</comment>
<proteinExistence type="predicted"/>
<dbReference type="AlphaFoldDB" id="A0A6M1S2V1"/>
<name>A0A6M1S2V1_9HYPH</name>
<evidence type="ECO:0000313" key="4">
    <source>
        <dbReference type="Proteomes" id="UP000477849"/>
    </source>
</evidence>